<proteinExistence type="predicted"/>
<sequence>MALPDQQGRRARMALPDQQGQRARMALPDQQERPARTVLPDQQDQRALTALPDLLGQQVQSARMALPVQLDRQVMYRRFKLFLLQIAIFIFRPQIWTCPLQLQFLRGISPMIMEITLPNFPD</sequence>
<accession>A0A1A5Y9V7</accession>
<dbReference type="AlphaFoldDB" id="A0A1A5Y9V7"/>
<organism evidence="2 3">
    <name type="scientific">Paenibacillus oryzae</name>
    <dbReference type="NCBI Taxonomy" id="1844972"/>
    <lineage>
        <taxon>Bacteria</taxon>
        <taxon>Bacillati</taxon>
        <taxon>Bacillota</taxon>
        <taxon>Bacilli</taxon>
        <taxon>Bacillales</taxon>
        <taxon>Paenibacillaceae</taxon>
        <taxon>Paenibacillus</taxon>
    </lineage>
</organism>
<comment type="caution">
    <text evidence="2">The sequence shown here is derived from an EMBL/GenBank/DDBJ whole genome shotgun (WGS) entry which is preliminary data.</text>
</comment>
<evidence type="ECO:0000256" key="1">
    <source>
        <dbReference type="SAM" id="MobiDB-lite"/>
    </source>
</evidence>
<protein>
    <submittedName>
        <fullName evidence="2">Uncharacterized protein</fullName>
    </submittedName>
</protein>
<keyword evidence="3" id="KW-1185">Reference proteome</keyword>
<dbReference type="STRING" id="1844972.A7K91_01990"/>
<evidence type="ECO:0000313" key="3">
    <source>
        <dbReference type="Proteomes" id="UP000092024"/>
    </source>
</evidence>
<dbReference type="Proteomes" id="UP000092024">
    <property type="component" value="Unassembled WGS sequence"/>
</dbReference>
<name>A0A1A5Y9V7_9BACL</name>
<reference evidence="2 3" key="1">
    <citation type="submission" date="2016-05" db="EMBL/GenBank/DDBJ databases">
        <title>Paenibacillus oryzae. sp. nov., isolated from the rice root.</title>
        <authorList>
            <person name="Zhang J."/>
            <person name="Zhang X."/>
        </authorList>
    </citation>
    <scope>NUCLEOTIDE SEQUENCE [LARGE SCALE GENOMIC DNA]</scope>
    <source>
        <strain evidence="2 3">1DrF-4</strain>
    </source>
</reference>
<evidence type="ECO:0000313" key="2">
    <source>
        <dbReference type="EMBL" id="OBR62411.1"/>
    </source>
</evidence>
<dbReference type="EMBL" id="LYPA01000080">
    <property type="protein sequence ID" value="OBR62411.1"/>
    <property type="molecule type" value="Genomic_DNA"/>
</dbReference>
<gene>
    <name evidence="2" type="ORF">A7K91_01990</name>
</gene>
<feature type="region of interest" description="Disordered" evidence="1">
    <location>
        <begin position="1"/>
        <end position="36"/>
    </location>
</feature>